<keyword evidence="1" id="KW-0472">Membrane</keyword>
<keyword evidence="1" id="KW-0812">Transmembrane</keyword>
<accession>A0ABQ2M8E1</accession>
<comment type="caution">
    <text evidence="2">The sequence shown here is derived from an EMBL/GenBank/DDBJ whole genome shotgun (WGS) entry which is preliminary data.</text>
</comment>
<dbReference type="EMBL" id="BMNG01000009">
    <property type="protein sequence ID" value="GGO48181.1"/>
    <property type="molecule type" value="Genomic_DNA"/>
</dbReference>
<organism evidence="2 3">
    <name type="scientific">Streptomyces lasiicapitis</name>
    <dbReference type="NCBI Taxonomy" id="1923961"/>
    <lineage>
        <taxon>Bacteria</taxon>
        <taxon>Bacillati</taxon>
        <taxon>Actinomycetota</taxon>
        <taxon>Actinomycetes</taxon>
        <taxon>Kitasatosporales</taxon>
        <taxon>Streptomycetaceae</taxon>
        <taxon>Streptomyces</taxon>
    </lineage>
</organism>
<evidence type="ECO:0000313" key="3">
    <source>
        <dbReference type="Proteomes" id="UP000656881"/>
    </source>
</evidence>
<evidence type="ECO:0008006" key="4">
    <source>
        <dbReference type="Google" id="ProtNLM"/>
    </source>
</evidence>
<sequence>MPVSGGPRAWVVGALTGVAASVAMCGLAVVTVVLVPAWWPHPVVVVVAGFVLFAVGFALIAVCFIHLSPWHFGVAAIAEALLAVGLLAFLDQAVLDVWGEPVDTVVTEAVRHERNSPTGKVTGAWWECSLERLDGTELERSLRESEFAPVGDACPAHAKPGDRLVVHAAPGGYAAPQTNAPVGGVWLVVPLAVAATAVAATFTAVGMSRAGAPDVGRILRLVRRRAGVPPPRT</sequence>
<reference evidence="3" key="1">
    <citation type="journal article" date="2019" name="Int. J. Syst. Evol. Microbiol.">
        <title>The Global Catalogue of Microorganisms (GCM) 10K type strain sequencing project: providing services to taxonomists for standard genome sequencing and annotation.</title>
        <authorList>
            <consortium name="The Broad Institute Genomics Platform"/>
            <consortium name="The Broad Institute Genome Sequencing Center for Infectious Disease"/>
            <person name="Wu L."/>
            <person name="Ma J."/>
        </authorList>
    </citation>
    <scope>NUCLEOTIDE SEQUENCE [LARGE SCALE GENOMIC DNA]</scope>
    <source>
        <strain evidence="3">CGMCC 4.7349</strain>
    </source>
</reference>
<feature type="transmembrane region" description="Helical" evidence="1">
    <location>
        <begin position="72"/>
        <end position="90"/>
    </location>
</feature>
<feature type="transmembrane region" description="Helical" evidence="1">
    <location>
        <begin position="185"/>
        <end position="207"/>
    </location>
</feature>
<dbReference type="Proteomes" id="UP000656881">
    <property type="component" value="Unassembled WGS sequence"/>
</dbReference>
<proteinExistence type="predicted"/>
<keyword evidence="3" id="KW-1185">Reference proteome</keyword>
<keyword evidence="1" id="KW-1133">Transmembrane helix</keyword>
<evidence type="ECO:0000256" key="1">
    <source>
        <dbReference type="SAM" id="Phobius"/>
    </source>
</evidence>
<gene>
    <name evidence="2" type="ORF">GCM10012286_43190</name>
</gene>
<feature type="transmembrane region" description="Helical" evidence="1">
    <location>
        <begin position="45"/>
        <end position="65"/>
    </location>
</feature>
<evidence type="ECO:0000313" key="2">
    <source>
        <dbReference type="EMBL" id="GGO48181.1"/>
    </source>
</evidence>
<name>A0ABQ2M8E1_9ACTN</name>
<feature type="transmembrane region" description="Helical" evidence="1">
    <location>
        <begin position="12"/>
        <end position="39"/>
    </location>
</feature>
<protein>
    <recommendedName>
        <fullName evidence="4">DUF3592 domain-containing protein</fullName>
    </recommendedName>
</protein>